<dbReference type="Pfam" id="PF10074">
    <property type="entry name" value="RovC_DNA-bd"/>
    <property type="match status" value="1"/>
</dbReference>
<dbReference type="Proteomes" id="UP000001402">
    <property type="component" value="Chromosome"/>
</dbReference>
<dbReference type="HOGENOM" id="CLU_111973_3_0_5"/>
<organism evidence="2 3">
    <name type="scientific">Rhodopseudomonas palustris (strain DX-1)</name>
    <dbReference type="NCBI Taxonomy" id="652103"/>
    <lineage>
        <taxon>Bacteria</taxon>
        <taxon>Pseudomonadati</taxon>
        <taxon>Pseudomonadota</taxon>
        <taxon>Alphaproteobacteria</taxon>
        <taxon>Hyphomicrobiales</taxon>
        <taxon>Nitrobacteraceae</taxon>
        <taxon>Rhodopseudomonas</taxon>
    </lineage>
</organism>
<evidence type="ECO:0000259" key="1">
    <source>
        <dbReference type="Pfam" id="PF10074"/>
    </source>
</evidence>
<dbReference type="InterPro" id="IPR018754">
    <property type="entry name" value="RovC-like_DNA-bd"/>
</dbReference>
<dbReference type="EMBL" id="CP002418">
    <property type="protein sequence ID" value="ADU44876.1"/>
    <property type="molecule type" value="Genomic_DNA"/>
</dbReference>
<feature type="domain" description="T6SS Transcription factor RovC-like DNA binding" evidence="1">
    <location>
        <begin position="98"/>
        <end position="201"/>
    </location>
</feature>
<dbReference type="eggNOG" id="COG5419">
    <property type="taxonomic scope" value="Bacteria"/>
</dbReference>
<name>E6VQ86_RHOPX</name>
<evidence type="ECO:0000313" key="2">
    <source>
        <dbReference type="EMBL" id="ADU44876.1"/>
    </source>
</evidence>
<sequence length="211" mass="23462">MLSQGSESDGGFLFAADPARSSLEQPIFWAPEVLPTIVPIVGGEGDVPAAGLSLSFLSAGEIRHATDGWHVHLRVRDCEHRLWLRHPPAIGVSYAAELPFDHDFEIRAHAARRLWRALRGRTPGPAFHELSAQRRRRLALALRALDARSDGSSYRTIAAALFGAKNIPERAWKTHDLRNRTIRLVQTGAALMRGGYRQLLQQGRRGKRNAE</sequence>
<gene>
    <name evidence="2" type="ordered locus">Rpdx1_3304</name>
</gene>
<dbReference type="KEGG" id="rpx:Rpdx1_3304"/>
<dbReference type="BioCyc" id="RPAL652103:RPDX1_RS16305-MONOMER"/>
<evidence type="ECO:0000313" key="3">
    <source>
        <dbReference type="Proteomes" id="UP000001402"/>
    </source>
</evidence>
<reference evidence="2" key="1">
    <citation type="submission" date="2010-12" db="EMBL/GenBank/DDBJ databases">
        <title>Complete sequence of Rhodopseudomonas palustris DX-1.</title>
        <authorList>
            <consortium name="US DOE Joint Genome Institute"/>
            <person name="Lucas S."/>
            <person name="Copeland A."/>
            <person name="Lapidus A."/>
            <person name="Cheng J.-F."/>
            <person name="Goodwin L."/>
            <person name="Pitluck S."/>
            <person name="Misra M."/>
            <person name="Chertkov O."/>
            <person name="Detter J.C."/>
            <person name="Han C."/>
            <person name="Tapia R."/>
            <person name="Land M."/>
            <person name="Hauser L."/>
            <person name="Kyrpides N."/>
            <person name="Ivanova N."/>
            <person name="Ovchinnikova G."/>
            <person name="Logan B."/>
            <person name="Oda Y."/>
            <person name="Harwood C."/>
            <person name="Woyke T."/>
        </authorList>
    </citation>
    <scope>NUCLEOTIDE SEQUENCE [LARGE SCALE GENOMIC DNA]</scope>
    <source>
        <strain evidence="2">DX-1</strain>
    </source>
</reference>
<dbReference type="STRING" id="652103.Rpdx1_3304"/>
<accession>E6VQ86</accession>
<proteinExistence type="predicted"/>
<dbReference type="AlphaFoldDB" id="E6VQ86"/>
<protein>
    <recommendedName>
        <fullName evidence="1">T6SS Transcription factor RovC-like DNA binding domain-containing protein</fullName>
    </recommendedName>
</protein>